<dbReference type="Gene3D" id="3.30.9.10">
    <property type="entry name" value="D-Amino Acid Oxidase, subunit A, domain 2"/>
    <property type="match status" value="1"/>
</dbReference>
<dbReference type="InterPro" id="IPR036188">
    <property type="entry name" value="FAD/NAD-bd_sf"/>
</dbReference>
<dbReference type="PANTHER" id="PTHR13847">
    <property type="entry name" value="SARCOSINE DEHYDROGENASE-RELATED"/>
    <property type="match status" value="1"/>
</dbReference>
<dbReference type="STRING" id="928856.SAMN04488049_108109"/>
<evidence type="ECO:0000256" key="1">
    <source>
        <dbReference type="ARBA" id="ARBA00023002"/>
    </source>
</evidence>
<name>A0A0P1GAS1_9RHOB</name>
<keyword evidence="4" id="KW-1185">Reference proteome</keyword>
<dbReference type="OrthoDB" id="9805337at2"/>
<sequence length="416" mass="44926">MQRPDAKGPVTVLGAGIVGLCTALSLLERGVKVRIIERGAPGQETSYGNAGVISPWSIIPQISPGLWKNIPKLMVGPTRPLAIHWSSWPAMVPWGLRFLSLGTEAQVRAISAGMFTLCGPSVDLYRKLLQGTGHEYLMQDSMYVHAFRDGSRATLNGLDNQLRAAAGADIELVGADQLRAIEPDLSPEFQAAILIHNQARALAPGQIATVLAEKAKSLGAEFISDDIQSLRRKDTEWEITCAQQSFHAEKVALCMGVWSKPLLEQLGISVPLMAERGYHVQFGQSGLQVQNSVLDVDCKVVASQMAGGLRVAGQAEFGPIGAPPNPRTLDRMERIARKMFPALPPGAPDTWMGHRPSFPDSLPVLGEMPKHTGLFLNFGHSHYGLMMAPKSGDLTARSILGETPNEDLSAFGISRF</sequence>
<accession>A0A0P1GAS1</accession>
<dbReference type="RefSeq" id="WP_058289998.1">
    <property type="nucleotide sequence ID" value="NZ_CYSD01000031.1"/>
</dbReference>
<feature type="domain" description="FAD dependent oxidoreductase" evidence="2">
    <location>
        <begin position="10"/>
        <end position="397"/>
    </location>
</feature>
<dbReference type="SUPFAM" id="SSF51905">
    <property type="entry name" value="FAD/NAD(P)-binding domain"/>
    <property type="match status" value="1"/>
</dbReference>
<evidence type="ECO:0000313" key="3">
    <source>
        <dbReference type="EMBL" id="CUH78549.1"/>
    </source>
</evidence>
<dbReference type="GO" id="GO:0016491">
    <property type="term" value="F:oxidoreductase activity"/>
    <property type="evidence" value="ECO:0007669"/>
    <property type="project" value="UniProtKB-KW"/>
</dbReference>
<gene>
    <name evidence="3" type="primary">dadA_1</name>
    <name evidence="3" type="ORF">TRM7557_01938</name>
</gene>
<dbReference type="Gene3D" id="3.50.50.60">
    <property type="entry name" value="FAD/NAD(P)-binding domain"/>
    <property type="match status" value="2"/>
</dbReference>
<dbReference type="GO" id="GO:0005737">
    <property type="term" value="C:cytoplasm"/>
    <property type="evidence" value="ECO:0007669"/>
    <property type="project" value="TreeGrafter"/>
</dbReference>
<dbReference type="EC" id="1.4.99.6" evidence="3"/>
<dbReference type="AlphaFoldDB" id="A0A0P1GAS1"/>
<reference evidence="3 4" key="1">
    <citation type="submission" date="2015-09" db="EMBL/GenBank/DDBJ databases">
        <authorList>
            <consortium name="Swine Surveillance"/>
        </authorList>
    </citation>
    <scope>NUCLEOTIDE SEQUENCE [LARGE SCALE GENOMIC DNA]</scope>
    <source>
        <strain evidence="3 4">CECT 7557</strain>
    </source>
</reference>
<evidence type="ECO:0000313" key="4">
    <source>
        <dbReference type="Proteomes" id="UP000052022"/>
    </source>
</evidence>
<proteinExistence type="predicted"/>
<evidence type="ECO:0000259" key="2">
    <source>
        <dbReference type="Pfam" id="PF01266"/>
    </source>
</evidence>
<dbReference type="Pfam" id="PF01266">
    <property type="entry name" value="DAO"/>
    <property type="match status" value="1"/>
</dbReference>
<dbReference type="Proteomes" id="UP000052022">
    <property type="component" value="Unassembled WGS sequence"/>
</dbReference>
<organism evidence="3 4">
    <name type="scientific">Tritonibacter multivorans</name>
    <dbReference type="NCBI Taxonomy" id="928856"/>
    <lineage>
        <taxon>Bacteria</taxon>
        <taxon>Pseudomonadati</taxon>
        <taxon>Pseudomonadota</taxon>
        <taxon>Alphaproteobacteria</taxon>
        <taxon>Rhodobacterales</taxon>
        <taxon>Paracoccaceae</taxon>
        <taxon>Tritonibacter</taxon>
    </lineage>
</organism>
<dbReference type="InterPro" id="IPR006076">
    <property type="entry name" value="FAD-dep_OxRdtase"/>
</dbReference>
<keyword evidence="1 3" id="KW-0560">Oxidoreductase</keyword>
<dbReference type="EMBL" id="CYSD01000031">
    <property type="protein sequence ID" value="CUH78549.1"/>
    <property type="molecule type" value="Genomic_DNA"/>
</dbReference>
<dbReference type="PANTHER" id="PTHR13847:SF289">
    <property type="entry name" value="GLYCINE OXIDASE"/>
    <property type="match status" value="1"/>
</dbReference>
<dbReference type="SUPFAM" id="SSF54373">
    <property type="entry name" value="FAD-linked reductases, C-terminal domain"/>
    <property type="match status" value="1"/>
</dbReference>
<protein>
    <submittedName>
        <fullName evidence="3">D-amino acid dehydrogenase small subunit</fullName>
        <ecNumber evidence="3">1.4.99.6</ecNumber>
    </submittedName>
</protein>